<gene>
    <name evidence="1" type="ORF">JIV24_04805</name>
</gene>
<dbReference type="EMBL" id="JAENRR010000007">
    <property type="protein sequence ID" value="MBK3516652.1"/>
    <property type="molecule type" value="Genomic_DNA"/>
</dbReference>
<evidence type="ECO:0000313" key="2">
    <source>
        <dbReference type="Proteomes" id="UP000605676"/>
    </source>
</evidence>
<organism evidence="1 2">
    <name type="scientific">Carboxylicivirga marina</name>
    <dbReference type="NCBI Taxonomy" id="2800988"/>
    <lineage>
        <taxon>Bacteria</taxon>
        <taxon>Pseudomonadati</taxon>
        <taxon>Bacteroidota</taxon>
        <taxon>Bacteroidia</taxon>
        <taxon>Marinilabiliales</taxon>
        <taxon>Marinilabiliaceae</taxon>
        <taxon>Carboxylicivirga</taxon>
    </lineage>
</organism>
<comment type="caution">
    <text evidence="1">The sequence shown here is derived from an EMBL/GenBank/DDBJ whole genome shotgun (WGS) entry which is preliminary data.</text>
</comment>
<dbReference type="Proteomes" id="UP000605676">
    <property type="component" value="Unassembled WGS sequence"/>
</dbReference>
<proteinExistence type="predicted"/>
<evidence type="ECO:0000313" key="1">
    <source>
        <dbReference type="EMBL" id="MBK3516652.1"/>
    </source>
</evidence>
<dbReference type="RefSeq" id="WP_200463878.1">
    <property type="nucleotide sequence ID" value="NZ_JAENRR010000007.1"/>
</dbReference>
<sequence>MHDRAKRVFWISGLMHLRARLVFSKSEGMHVRAWLLVKRLLNPQYALA</sequence>
<name>A0ABS1HGF7_9BACT</name>
<evidence type="ECO:0008006" key="3">
    <source>
        <dbReference type="Google" id="ProtNLM"/>
    </source>
</evidence>
<accession>A0ABS1HGF7</accession>
<protein>
    <recommendedName>
        <fullName evidence="3">Transposase DDE domain-containing protein</fullName>
    </recommendedName>
</protein>
<keyword evidence="2" id="KW-1185">Reference proteome</keyword>
<reference evidence="1 2" key="1">
    <citation type="submission" date="2021-01" db="EMBL/GenBank/DDBJ databases">
        <title>Carboxyliciviraga sp.nov., isolated from coastal sediments.</title>
        <authorList>
            <person name="Lu D."/>
            <person name="Zhang T."/>
        </authorList>
    </citation>
    <scope>NUCLEOTIDE SEQUENCE [LARGE SCALE GENOMIC DNA]</scope>
    <source>
        <strain evidence="1 2">N1Y132</strain>
    </source>
</reference>